<dbReference type="SUPFAM" id="SSF51679">
    <property type="entry name" value="Bacterial luciferase-like"/>
    <property type="match status" value="1"/>
</dbReference>
<dbReference type="InterPro" id="IPR050564">
    <property type="entry name" value="F420-G6PD/mer"/>
</dbReference>
<name>A0A6P2BSN7_9ACTN</name>
<dbReference type="InterPro" id="IPR011251">
    <property type="entry name" value="Luciferase-like_dom"/>
</dbReference>
<dbReference type="Gene3D" id="3.20.20.30">
    <property type="entry name" value="Luciferase-like domain"/>
    <property type="match status" value="1"/>
</dbReference>
<evidence type="ECO:0000313" key="3">
    <source>
        <dbReference type="EMBL" id="TVZ02119.1"/>
    </source>
</evidence>
<protein>
    <submittedName>
        <fullName evidence="3">TIGR03619 family F420-dependent LLM class oxidoreductase</fullName>
        <ecNumber evidence="3">1.-.-.-</ecNumber>
    </submittedName>
</protein>
<keyword evidence="1 3" id="KW-0560">Oxidoreductase</keyword>
<dbReference type="PANTHER" id="PTHR43244">
    <property type="match status" value="1"/>
</dbReference>
<dbReference type="InterPro" id="IPR019921">
    <property type="entry name" value="Lucif-like_OxRdtase_Rv2161c"/>
</dbReference>
<dbReference type="EMBL" id="RPFW01000005">
    <property type="protein sequence ID" value="TVZ02119.1"/>
    <property type="molecule type" value="Genomic_DNA"/>
</dbReference>
<organism evidence="3 4">
    <name type="scientific">Trebonia kvetii</name>
    <dbReference type="NCBI Taxonomy" id="2480626"/>
    <lineage>
        <taxon>Bacteria</taxon>
        <taxon>Bacillati</taxon>
        <taxon>Actinomycetota</taxon>
        <taxon>Actinomycetes</taxon>
        <taxon>Streptosporangiales</taxon>
        <taxon>Treboniaceae</taxon>
        <taxon>Trebonia</taxon>
    </lineage>
</organism>
<dbReference type="NCBIfam" id="TIGR03619">
    <property type="entry name" value="F420_Rv2161c"/>
    <property type="match status" value="1"/>
</dbReference>
<comment type="caution">
    <text evidence="3">The sequence shown here is derived from an EMBL/GenBank/DDBJ whole genome shotgun (WGS) entry which is preliminary data.</text>
</comment>
<keyword evidence="4" id="KW-1185">Reference proteome</keyword>
<dbReference type="GO" id="GO:0016705">
    <property type="term" value="F:oxidoreductase activity, acting on paired donors, with incorporation or reduction of molecular oxygen"/>
    <property type="evidence" value="ECO:0007669"/>
    <property type="project" value="InterPro"/>
</dbReference>
<reference evidence="3 4" key="1">
    <citation type="submission" date="2018-11" db="EMBL/GenBank/DDBJ databases">
        <title>Trebonia kvetii gen.nov., sp.nov., a novel acidophilic actinobacterium, and proposal of the new actinobacterial family Treboniaceae fam. nov.</title>
        <authorList>
            <person name="Rapoport D."/>
            <person name="Sagova-Mareckova M."/>
            <person name="Sedlacek I."/>
            <person name="Provaznik J."/>
            <person name="Kralova S."/>
            <person name="Pavlinic D."/>
            <person name="Benes V."/>
            <person name="Kopecky J."/>
        </authorList>
    </citation>
    <scope>NUCLEOTIDE SEQUENCE [LARGE SCALE GENOMIC DNA]</scope>
    <source>
        <strain evidence="3 4">15Tr583</strain>
    </source>
</reference>
<dbReference type="Proteomes" id="UP000460272">
    <property type="component" value="Unassembled WGS sequence"/>
</dbReference>
<accession>A0A6P2BSN7</accession>
<gene>
    <name evidence="3" type="ORF">EAS64_25100</name>
</gene>
<evidence type="ECO:0000256" key="1">
    <source>
        <dbReference type="ARBA" id="ARBA00023002"/>
    </source>
</evidence>
<dbReference type="RefSeq" id="WP_145856825.1">
    <property type="nucleotide sequence ID" value="NZ_RPFW01000005.1"/>
</dbReference>
<dbReference type="AlphaFoldDB" id="A0A6P2BSN7"/>
<dbReference type="InterPro" id="IPR036661">
    <property type="entry name" value="Luciferase-like_sf"/>
</dbReference>
<evidence type="ECO:0000259" key="2">
    <source>
        <dbReference type="Pfam" id="PF00296"/>
    </source>
</evidence>
<dbReference type="CDD" id="cd01097">
    <property type="entry name" value="Tetrahydromethanopterin_reductase"/>
    <property type="match status" value="1"/>
</dbReference>
<feature type="domain" description="Luciferase-like" evidence="2">
    <location>
        <begin position="1"/>
        <end position="216"/>
    </location>
</feature>
<dbReference type="PANTHER" id="PTHR43244:SF1">
    <property type="entry name" value="5,10-METHYLENETETRAHYDROMETHANOPTERIN REDUCTASE"/>
    <property type="match status" value="1"/>
</dbReference>
<evidence type="ECO:0000313" key="4">
    <source>
        <dbReference type="Proteomes" id="UP000460272"/>
    </source>
</evidence>
<sequence>MRFGLTTPVVCQPPGQANAWEAQADVQDIVTVARAADEIGYHHLTCSEHVGIPAVAAGRRGAAYWDPLATLGFLAAATTTIRLATHVLVLGYHHPLELVKRYGTLDRLSGGRLILGLGVGTLREEFDLLGAPFGDRGARADDALAALRTNWGERVAEYHGTYYDYPAFVIEPHSNRRHVPIWIGGSTSRSLRRATEFGDGWVPFGLTTEDLRRLIDGTTLPEGFDVILECPGLDPLRRPEETARKVGARVDAGATIVNVAFLHDSPDECVEQMRALTALFPEASWGSDAH</sequence>
<proteinExistence type="predicted"/>
<dbReference type="Pfam" id="PF00296">
    <property type="entry name" value="Bac_luciferase"/>
    <property type="match status" value="1"/>
</dbReference>
<dbReference type="EC" id="1.-.-.-" evidence="3"/>
<dbReference type="OrthoDB" id="4074025at2"/>